<keyword evidence="7" id="KW-0325">Glycoprotein</keyword>
<evidence type="ECO:0000259" key="9">
    <source>
        <dbReference type="PROSITE" id="PS51362"/>
    </source>
</evidence>
<dbReference type="PROSITE" id="PS00250">
    <property type="entry name" value="TGF_BETA_1"/>
    <property type="match status" value="1"/>
</dbReference>
<dbReference type="InterPro" id="IPR017948">
    <property type="entry name" value="TGFb_CS"/>
</dbReference>
<dbReference type="PROSITE" id="PS51362">
    <property type="entry name" value="TGF_BETA_2"/>
    <property type="match status" value="1"/>
</dbReference>
<keyword evidence="6" id="KW-1015">Disulfide bond</keyword>
<dbReference type="CDD" id="cd13756">
    <property type="entry name" value="TGF_beta_BMPs_GDFs"/>
    <property type="match status" value="1"/>
</dbReference>
<dbReference type="Proteomes" id="UP000230750">
    <property type="component" value="Unassembled WGS sequence"/>
</dbReference>
<evidence type="ECO:0000256" key="3">
    <source>
        <dbReference type="ARBA" id="ARBA00022525"/>
    </source>
</evidence>
<dbReference type="OrthoDB" id="9411036at2759"/>
<keyword evidence="5 8" id="KW-0339">Growth factor</keyword>
<dbReference type="Pfam" id="PF00019">
    <property type="entry name" value="TGF_beta"/>
    <property type="match status" value="1"/>
</dbReference>
<dbReference type="AlphaFoldDB" id="A0A2G8KKB3"/>
<dbReference type="GO" id="GO:0005125">
    <property type="term" value="F:cytokine activity"/>
    <property type="evidence" value="ECO:0007669"/>
    <property type="project" value="TreeGrafter"/>
</dbReference>
<feature type="domain" description="TGF-beta family profile" evidence="9">
    <location>
        <begin position="175"/>
        <end position="295"/>
    </location>
</feature>
<protein>
    <submittedName>
        <fullName evidence="10">Bone morphogenetic protein 2</fullName>
    </submittedName>
</protein>
<comment type="caution">
    <text evidence="10">The sequence shown here is derived from an EMBL/GenBank/DDBJ whole genome shotgun (WGS) entry which is preliminary data.</text>
</comment>
<dbReference type="PANTHER" id="PTHR11848">
    <property type="entry name" value="TGF-BETA FAMILY"/>
    <property type="match status" value="1"/>
</dbReference>
<dbReference type="EMBL" id="MRZV01000522">
    <property type="protein sequence ID" value="PIK48439.1"/>
    <property type="molecule type" value="Genomic_DNA"/>
</dbReference>
<evidence type="ECO:0000256" key="2">
    <source>
        <dbReference type="ARBA" id="ARBA00006656"/>
    </source>
</evidence>
<comment type="similarity">
    <text evidence="2 8">Belongs to the TGF-beta family.</text>
</comment>
<dbReference type="InterPro" id="IPR029034">
    <property type="entry name" value="Cystine-knot_cytokine"/>
</dbReference>
<organism evidence="10 11">
    <name type="scientific">Stichopus japonicus</name>
    <name type="common">Sea cucumber</name>
    <dbReference type="NCBI Taxonomy" id="307972"/>
    <lineage>
        <taxon>Eukaryota</taxon>
        <taxon>Metazoa</taxon>
        <taxon>Echinodermata</taxon>
        <taxon>Eleutherozoa</taxon>
        <taxon>Echinozoa</taxon>
        <taxon>Holothuroidea</taxon>
        <taxon>Aspidochirotacea</taxon>
        <taxon>Aspidochirotida</taxon>
        <taxon>Stichopodidae</taxon>
        <taxon>Apostichopus</taxon>
    </lineage>
</organism>
<evidence type="ECO:0000256" key="1">
    <source>
        <dbReference type="ARBA" id="ARBA00004613"/>
    </source>
</evidence>
<dbReference type="InterPro" id="IPR001839">
    <property type="entry name" value="TGF-b_C"/>
</dbReference>
<dbReference type="GO" id="GO:0005615">
    <property type="term" value="C:extracellular space"/>
    <property type="evidence" value="ECO:0007669"/>
    <property type="project" value="TreeGrafter"/>
</dbReference>
<comment type="subcellular location">
    <subcellularLocation>
        <location evidence="1">Secreted</location>
    </subcellularLocation>
</comment>
<reference evidence="10 11" key="1">
    <citation type="journal article" date="2017" name="PLoS Biol.">
        <title>The sea cucumber genome provides insights into morphological evolution and visceral regeneration.</title>
        <authorList>
            <person name="Zhang X."/>
            <person name="Sun L."/>
            <person name="Yuan J."/>
            <person name="Sun Y."/>
            <person name="Gao Y."/>
            <person name="Zhang L."/>
            <person name="Li S."/>
            <person name="Dai H."/>
            <person name="Hamel J.F."/>
            <person name="Liu C."/>
            <person name="Yu Y."/>
            <person name="Liu S."/>
            <person name="Lin W."/>
            <person name="Guo K."/>
            <person name="Jin S."/>
            <person name="Xu P."/>
            <person name="Storey K.B."/>
            <person name="Huan P."/>
            <person name="Zhang T."/>
            <person name="Zhou Y."/>
            <person name="Zhang J."/>
            <person name="Lin C."/>
            <person name="Li X."/>
            <person name="Xing L."/>
            <person name="Huo D."/>
            <person name="Sun M."/>
            <person name="Wang L."/>
            <person name="Mercier A."/>
            <person name="Li F."/>
            <person name="Yang H."/>
            <person name="Xiang J."/>
        </authorList>
    </citation>
    <scope>NUCLEOTIDE SEQUENCE [LARGE SCALE GENOMIC DNA]</scope>
    <source>
        <strain evidence="10">Shaxun</strain>
        <tissue evidence="10">Muscle</tissue>
    </source>
</reference>
<keyword evidence="4" id="KW-0732">Signal</keyword>
<dbReference type="SUPFAM" id="SSF57501">
    <property type="entry name" value="Cystine-knot cytokines"/>
    <property type="match status" value="1"/>
</dbReference>
<evidence type="ECO:0000313" key="10">
    <source>
        <dbReference type="EMBL" id="PIK48439.1"/>
    </source>
</evidence>
<sequence>MQAGIENETRVSFVLDDDEFANLKQNLLVVAVDEYEHECEHDHESLVDEMAWTQKSIYLESPSDGIVNLTRWDYENATNLGRYKIFNVTDIVSRIISETNVNNLARKSSTVIGFRFMNVTECISIESGNSSPLLVAFDDFEFGNIETDFFLNQRENSDQKSAPLMPRLRDGMKVRNRRKTPDTSCQVRDWYVDFTEVGLDHLIYVPSGYHANFCYGSCHYEHFQTEVEKSRDAIVRGISRRHIHSHDQCGDTTMPPCATCVPSSFAPLTLIYRTERSNFVIDSAQNMTVTACTCI</sequence>
<evidence type="ECO:0000256" key="8">
    <source>
        <dbReference type="RuleBase" id="RU000354"/>
    </source>
</evidence>
<evidence type="ECO:0000313" key="11">
    <source>
        <dbReference type="Proteomes" id="UP000230750"/>
    </source>
</evidence>
<proteinExistence type="inferred from homology"/>
<evidence type="ECO:0000256" key="5">
    <source>
        <dbReference type="ARBA" id="ARBA00023030"/>
    </source>
</evidence>
<gene>
    <name evidence="10" type="ORF">BSL78_14687</name>
</gene>
<dbReference type="GO" id="GO:0008083">
    <property type="term" value="F:growth factor activity"/>
    <property type="evidence" value="ECO:0007669"/>
    <property type="project" value="UniProtKB-KW"/>
</dbReference>
<dbReference type="STRING" id="307972.A0A2G8KKB3"/>
<name>A0A2G8KKB3_STIJA</name>
<dbReference type="InterPro" id="IPR015615">
    <property type="entry name" value="TGF-beta-rel"/>
</dbReference>
<dbReference type="Gene3D" id="2.10.90.10">
    <property type="entry name" value="Cystine-knot cytokines"/>
    <property type="match status" value="1"/>
</dbReference>
<keyword evidence="11" id="KW-1185">Reference proteome</keyword>
<keyword evidence="3" id="KW-0964">Secreted</keyword>
<dbReference type="SMART" id="SM00204">
    <property type="entry name" value="TGFB"/>
    <property type="match status" value="1"/>
</dbReference>
<evidence type="ECO:0000256" key="6">
    <source>
        <dbReference type="ARBA" id="ARBA00023157"/>
    </source>
</evidence>
<dbReference type="PANTHER" id="PTHR11848:SF263">
    <property type="entry name" value="PROTEIN DECAPENTAPLEGIC"/>
    <property type="match status" value="1"/>
</dbReference>
<evidence type="ECO:0000256" key="7">
    <source>
        <dbReference type="ARBA" id="ARBA00023180"/>
    </source>
</evidence>
<evidence type="ECO:0000256" key="4">
    <source>
        <dbReference type="ARBA" id="ARBA00022729"/>
    </source>
</evidence>
<accession>A0A2G8KKB3</accession>